<dbReference type="EMBL" id="QWLV01000003">
    <property type="protein sequence ID" value="RHW17675.1"/>
    <property type="molecule type" value="Genomic_DNA"/>
</dbReference>
<feature type="signal peptide" evidence="2">
    <location>
        <begin position="1"/>
        <end position="22"/>
    </location>
</feature>
<dbReference type="InterPro" id="IPR004564">
    <property type="entry name" value="OM_lipoprot_carrier_LolA-like"/>
</dbReference>
<comment type="caution">
    <text evidence="3">The sequence shown here is derived from an EMBL/GenBank/DDBJ whole genome shotgun (WGS) entry which is preliminary data.</text>
</comment>
<evidence type="ECO:0000313" key="3">
    <source>
        <dbReference type="EMBL" id="RHW17675.1"/>
    </source>
</evidence>
<dbReference type="CDD" id="cd16325">
    <property type="entry name" value="LolA"/>
    <property type="match status" value="1"/>
</dbReference>
<dbReference type="Proteomes" id="UP000266693">
    <property type="component" value="Unassembled WGS sequence"/>
</dbReference>
<protein>
    <submittedName>
        <fullName evidence="3">Outer membrane lipoprotein carrier protein LolA</fullName>
    </submittedName>
</protein>
<keyword evidence="4" id="KW-1185">Reference proteome</keyword>
<keyword evidence="1 2" id="KW-0732">Signal</keyword>
<dbReference type="PANTHER" id="PTHR35869">
    <property type="entry name" value="OUTER-MEMBRANE LIPOPROTEIN CARRIER PROTEIN"/>
    <property type="match status" value="1"/>
</dbReference>
<dbReference type="Pfam" id="PF03548">
    <property type="entry name" value="LolA"/>
    <property type="match status" value="1"/>
</dbReference>
<accession>A0A396S2S7</accession>
<dbReference type="PANTHER" id="PTHR35869:SF1">
    <property type="entry name" value="OUTER-MEMBRANE LIPOPROTEIN CARRIER PROTEIN"/>
    <property type="match status" value="1"/>
</dbReference>
<sequence length="210" mass="22809">MTRRLAIALAAAPLALLVPATAPVTAQQASGSLAQAQAHLRGVNTMTANFTQTDRAGKVLTGVLTLKKPGKIRFQYEKSVPILIVSNGKTLTFIDYSVRQVQPWPIGDSPLSVLLDPNKDMSKVAKVVPSGDPRILLVEASDPKRPEYGRITLAFARNAQAPGGLMLQGWVALDSQNNRTTIRLTNQKFNVPVNDRTFRYNDPRPQGARG</sequence>
<dbReference type="AlphaFoldDB" id="A0A396S2S7"/>
<dbReference type="InterPro" id="IPR029046">
    <property type="entry name" value="LolA/LolB/LppX"/>
</dbReference>
<dbReference type="RefSeq" id="WP_118863941.1">
    <property type="nucleotide sequence ID" value="NZ_QWLV01000003.1"/>
</dbReference>
<gene>
    <name evidence="3" type="ORF">D1610_09555</name>
</gene>
<evidence type="ECO:0000256" key="1">
    <source>
        <dbReference type="ARBA" id="ARBA00022729"/>
    </source>
</evidence>
<evidence type="ECO:0000256" key="2">
    <source>
        <dbReference type="SAM" id="SignalP"/>
    </source>
</evidence>
<evidence type="ECO:0000313" key="4">
    <source>
        <dbReference type="Proteomes" id="UP000266693"/>
    </source>
</evidence>
<organism evidence="3 4">
    <name type="scientific">Sphingomonas gilva</name>
    <dbReference type="NCBI Taxonomy" id="2305907"/>
    <lineage>
        <taxon>Bacteria</taxon>
        <taxon>Pseudomonadati</taxon>
        <taxon>Pseudomonadota</taxon>
        <taxon>Alphaproteobacteria</taxon>
        <taxon>Sphingomonadales</taxon>
        <taxon>Sphingomonadaceae</taxon>
        <taxon>Sphingomonas</taxon>
    </lineage>
</organism>
<name>A0A396S2S7_9SPHN</name>
<dbReference type="SUPFAM" id="SSF89392">
    <property type="entry name" value="Prokaryotic lipoproteins and lipoprotein localization factors"/>
    <property type="match status" value="1"/>
</dbReference>
<dbReference type="OrthoDB" id="9800501at2"/>
<reference evidence="3 4" key="1">
    <citation type="submission" date="2018-08" db="EMBL/GenBank/DDBJ databases">
        <title>The multiple taxonomic identification of Sphingomonas gilva.</title>
        <authorList>
            <person name="Zhu D."/>
            <person name="Zheng S."/>
        </authorList>
    </citation>
    <scope>NUCLEOTIDE SEQUENCE [LARGE SCALE GENOMIC DNA]</scope>
    <source>
        <strain evidence="3 4">ZDH117</strain>
    </source>
</reference>
<dbReference type="Gene3D" id="2.50.20.10">
    <property type="entry name" value="Lipoprotein localisation LolA/LolB/LppX"/>
    <property type="match status" value="1"/>
</dbReference>
<feature type="chain" id="PRO_5017214263" evidence="2">
    <location>
        <begin position="23"/>
        <end position="210"/>
    </location>
</feature>
<keyword evidence="3" id="KW-0449">Lipoprotein</keyword>
<proteinExistence type="predicted"/>